<organism evidence="1 2">
    <name type="scientific">Scleroderma citrinum Foug A</name>
    <dbReference type="NCBI Taxonomy" id="1036808"/>
    <lineage>
        <taxon>Eukaryota</taxon>
        <taxon>Fungi</taxon>
        <taxon>Dikarya</taxon>
        <taxon>Basidiomycota</taxon>
        <taxon>Agaricomycotina</taxon>
        <taxon>Agaricomycetes</taxon>
        <taxon>Agaricomycetidae</taxon>
        <taxon>Boletales</taxon>
        <taxon>Sclerodermatineae</taxon>
        <taxon>Sclerodermataceae</taxon>
        <taxon>Scleroderma</taxon>
    </lineage>
</organism>
<evidence type="ECO:0000313" key="1">
    <source>
        <dbReference type="EMBL" id="KIM60300.1"/>
    </source>
</evidence>
<name>A0A0C3DHX1_9AGAM</name>
<sequence>MFNREDLLTTGTTIFLQILREAMRRDLHPDTAGQGYCRNIPLGLAWYLEAIHLGLVSKASRRTFAPLIAPVSHYEKHRRSCDCG</sequence>
<dbReference type="HOGENOM" id="CLU_2528802_0_0_1"/>
<accession>A0A0C3DHX1</accession>
<evidence type="ECO:0000313" key="2">
    <source>
        <dbReference type="Proteomes" id="UP000053989"/>
    </source>
</evidence>
<dbReference type="InParanoid" id="A0A0C3DHX1"/>
<reference evidence="1 2" key="1">
    <citation type="submission" date="2014-04" db="EMBL/GenBank/DDBJ databases">
        <authorList>
            <consortium name="DOE Joint Genome Institute"/>
            <person name="Kuo A."/>
            <person name="Kohler A."/>
            <person name="Nagy L.G."/>
            <person name="Floudas D."/>
            <person name="Copeland A."/>
            <person name="Barry K.W."/>
            <person name="Cichocki N."/>
            <person name="Veneault-Fourrey C."/>
            <person name="LaButti K."/>
            <person name="Lindquist E.A."/>
            <person name="Lipzen A."/>
            <person name="Lundell T."/>
            <person name="Morin E."/>
            <person name="Murat C."/>
            <person name="Sun H."/>
            <person name="Tunlid A."/>
            <person name="Henrissat B."/>
            <person name="Grigoriev I.V."/>
            <person name="Hibbett D.S."/>
            <person name="Martin F."/>
            <person name="Nordberg H.P."/>
            <person name="Cantor M.N."/>
            <person name="Hua S.X."/>
        </authorList>
    </citation>
    <scope>NUCLEOTIDE SEQUENCE [LARGE SCALE GENOMIC DNA]</scope>
    <source>
        <strain evidence="1 2">Foug A</strain>
    </source>
</reference>
<dbReference type="Proteomes" id="UP000053989">
    <property type="component" value="Unassembled WGS sequence"/>
</dbReference>
<protein>
    <submittedName>
        <fullName evidence="1">Uncharacterized protein</fullName>
    </submittedName>
</protein>
<proteinExistence type="predicted"/>
<dbReference type="EMBL" id="KN822063">
    <property type="protein sequence ID" value="KIM60300.1"/>
    <property type="molecule type" value="Genomic_DNA"/>
</dbReference>
<keyword evidence="2" id="KW-1185">Reference proteome</keyword>
<dbReference type="AlphaFoldDB" id="A0A0C3DHX1"/>
<gene>
    <name evidence="1" type="ORF">SCLCIDRAFT_959835</name>
</gene>
<reference evidence="2" key="2">
    <citation type="submission" date="2015-01" db="EMBL/GenBank/DDBJ databases">
        <title>Evolutionary Origins and Diversification of the Mycorrhizal Mutualists.</title>
        <authorList>
            <consortium name="DOE Joint Genome Institute"/>
            <consortium name="Mycorrhizal Genomics Consortium"/>
            <person name="Kohler A."/>
            <person name="Kuo A."/>
            <person name="Nagy L.G."/>
            <person name="Floudas D."/>
            <person name="Copeland A."/>
            <person name="Barry K.W."/>
            <person name="Cichocki N."/>
            <person name="Veneault-Fourrey C."/>
            <person name="LaButti K."/>
            <person name="Lindquist E.A."/>
            <person name="Lipzen A."/>
            <person name="Lundell T."/>
            <person name="Morin E."/>
            <person name="Murat C."/>
            <person name="Riley R."/>
            <person name="Ohm R."/>
            <person name="Sun H."/>
            <person name="Tunlid A."/>
            <person name="Henrissat B."/>
            <person name="Grigoriev I.V."/>
            <person name="Hibbett D.S."/>
            <person name="Martin F."/>
        </authorList>
    </citation>
    <scope>NUCLEOTIDE SEQUENCE [LARGE SCALE GENOMIC DNA]</scope>
    <source>
        <strain evidence="2">Foug A</strain>
    </source>
</reference>